<keyword evidence="3" id="KW-1185">Reference proteome</keyword>
<dbReference type="InterPro" id="IPR051057">
    <property type="entry name" value="PI-PLC_domain"/>
</dbReference>
<dbReference type="OrthoDB" id="7984201at2759"/>
<dbReference type="Gene3D" id="3.20.20.190">
    <property type="entry name" value="Phosphatidylinositol (PI) phosphodiesterase"/>
    <property type="match status" value="1"/>
</dbReference>
<reference evidence="2 3" key="1">
    <citation type="journal article" date="2018" name="Nat. Ecol. Evol.">
        <title>Pezizomycetes genomes reveal the molecular basis of ectomycorrhizal truffle lifestyle.</title>
        <authorList>
            <person name="Murat C."/>
            <person name="Payen T."/>
            <person name="Noel B."/>
            <person name="Kuo A."/>
            <person name="Morin E."/>
            <person name="Chen J."/>
            <person name="Kohler A."/>
            <person name="Krizsan K."/>
            <person name="Balestrini R."/>
            <person name="Da Silva C."/>
            <person name="Montanini B."/>
            <person name="Hainaut M."/>
            <person name="Levati E."/>
            <person name="Barry K.W."/>
            <person name="Belfiori B."/>
            <person name="Cichocki N."/>
            <person name="Clum A."/>
            <person name="Dockter R.B."/>
            <person name="Fauchery L."/>
            <person name="Guy J."/>
            <person name="Iotti M."/>
            <person name="Le Tacon F."/>
            <person name="Lindquist E.A."/>
            <person name="Lipzen A."/>
            <person name="Malagnac F."/>
            <person name="Mello A."/>
            <person name="Molinier V."/>
            <person name="Miyauchi S."/>
            <person name="Poulain J."/>
            <person name="Riccioni C."/>
            <person name="Rubini A."/>
            <person name="Sitrit Y."/>
            <person name="Splivallo R."/>
            <person name="Traeger S."/>
            <person name="Wang M."/>
            <person name="Zifcakova L."/>
            <person name="Wipf D."/>
            <person name="Zambonelli A."/>
            <person name="Paolocci F."/>
            <person name="Nowrousian M."/>
            <person name="Ottonello S."/>
            <person name="Baldrian P."/>
            <person name="Spatafora J.W."/>
            <person name="Henrissat B."/>
            <person name="Nagy L.G."/>
            <person name="Aury J.M."/>
            <person name="Wincker P."/>
            <person name="Grigoriev I.V."/>
            <person name="Bonfante P."/>
            <person name="Martin F.M."/>
        </authorList>
    </citation>
    <scope>NUCLEOTIDE SEQUENCE [LARGE SCALE GENOMIC DNA]</scope>
    <source>
        <strain evidence="2 3">CCBAS932</strain>
    </source>
</reference>
<dbReference type="SUPFAM" id="SSF51695">
    <property type="entry name" value="PLC-like phosphodiesterases"/>
    <property type="match status" value="1"/>
</dbReference>
<dbReference type="AlphaFoldDB" id="A0A3N4KBH5"/>
<dbReference type="InParanoid" id="A0A3N4KBH5"/>
<accession>A0A3N4KBH5</accession>
<dbReference type="InterPro" id="IPR017946">
    <property type="entry name" value="PLC-like_Pdiesterase_TIM-brl"/>
</dbReference>
<protein>
    <submittedName>
        <fullName evidence="2">PLC-like phosphodiesterase</fullName>
    </submittedName>
</protein>
<keyword evidence="1" id="KW-0732">Signal</keyword>
<dbReference type="Pfam" id="PF26146">
    <property type="entry name" value="PI-PLC_X"/>
    <property type="match status" value="1"/>
</dbReference>
<dbReference type="GO" id="GO:0006629">
    <property type="term" value="P:lipid metabolic process"/>
    <property type="evidence" value="ECO:0007669"/>
    <property type="project" value="InterPro"/>
</dbReference>
<evidence type="ECO:0000256" key="1">
    <source>
        <dbReference type="SAM" id="SignalP"/>
    </source>
</evidence>
<evidence type="ECO:0000313" key="2">
    <source>
        <dbReference type="EMBL" id="RPB06662.1"/>
    </source>
</evidence>
<gene>
    <name evidence="2" type="ORF">P167DRAFT_514385</name>
</gene>
<dbReference type="GO" id="GO:0008081">
    <property type="term" value="F:phosphoric diester hydrolase activity"/>
    <property type="evidence" value="ECO:0007669"/>
    <property type="project" value="InterPro"/>
</dbReference>
<dbReference type="PANTHER" id="PTHR13593">
    <property type="match status" value="1"/>
</dbReference>
<proteinExistence type="predicted"/>
<feature type="signal peptide" evidence="1">
    <location>
        <begin position="1"/>
        <end position="18"/>
    </location>
</feature>
<dbReference type="EMBL" id="ML119243">
    <property type="protein sequence ID" value="RPB06662.1"/>
    <property type="molecule type" value="Genomic_DNA"/>
</dbReference>
<organism evidence="2 3">
    <name type="scientific">Morchella conica CCBAS932</name>
    <dbReference type="NCBI Taxonomy" id="1392247"/>
    <lineage>
        <taxon>Eukaryota</taxon>
        <taxon>Fungi</taxon>
        <taxon>Dikarya</taxon>
        <taxon>Ascomycota</taxon>
        <taxon>Pezizomycotina</taxon>
        <taxon>Pezizomycetes</taxon>
        <taxon>Pezizales</taxon>
        <taxon>Morchellaceae</taxon>
        <taxon>Morchella</taxon>
    </lineage>
</organism>
<name>A0A3N4KBH5_9PEZI</name>
<dbReference type="PANTHER" id="PTHR13593:SF140">
    <property type="entry name" value="PLC-LIKE PHOSPHODIESTERASE"/>
    <property type="match status" value="1"/>
</dbReference>
<dbReference type="Proteomes" id="UP000277580">
    <property type="component" value="Unassembled WGS sequence"/>
</dbReference>
<dbReference type="STRING" id="1392247.A0A3N4KBH5"/>
<sequence length="425" mass="46449">MLKLWLLIFCHGFLTALAQGSLEATATDSSFSTSLLTTTKTATGRATTPASSTSLDTSASETLLRGTYDGKDETTTSSTLSNGTLTLETSTSALGTLTTSTLPTNTQPCNLYVEFCTRLYSNVTYIGTHNSPFVRQSNAAANQELDVETQLNDGIRMLQGQTHMVNNTLYYCHTSCDILNAGTVEDYLTKVAKWIKRNPFEVVTILIGNGDFVDIGNYTDPLVNSGLADIAYVPPKRNIKYNQWPTLSELILTGKRAIVFMDYKADEGIIPYILDEFSYMWETPFSQTDAAFPCTIERPPDQPRNDTEGKLYMANHNLNVEFSFAGQSLLVPNTVAINSTNAVDGPGSLGLQANQCRGLWERYPNFLLVDFYEAGNGSVFEVAAMANNVTYVNTCCGKKDSAASSVDIHIGFVWSTVIVILLVSL</sequence>
<feature type="chain" id="PRO_5018167531" evidence="1">
    <location>
        <begin position="19"/>
        <end position="425"/>
    </location>
</feature>
<evidence type="ECO:0000313" key="3">
    <source>
        <dbReference type="Proteomes" id="UP000277580"/>
    </source>
</evidence>